<organism evidence="2 3">
    <name type="scientific">Nitrosomonas nitrosa</name>
    <dbReference type="NCBI Taxonomy" id="52442"/>
    <lineage>
        <taxon>Bacteria</taxon>
        <taxon>Pseudomonadati</taxon>
        <taxon>Pseudomonadota</taxon>
        <taxon>Betaproteobacteria</taxon>
        <taxon>Nitrosomonadales</taxon>
        <taxon>Nitrosomonadaceae</taxon>
        <taxon>Nitrosomonas</taxon>
    </lineage>
</organism>
<evidence type="ECO:0000313" key="2">
    <source>
        <dbReference type="EMBL" id="CAE6516637.1"/>
    </source>
</evidence>
<evidence type="ECO:0000259" key="1">
    <source>
        <dbReference type="PROSITE" id="PS51746"/>
    </source>
</evidence>
<gene>
    <name evidence="2" type="ORF">NMYAN_60117</name>
</gene>
<feature type="domain" description="PPM-type phosphatase" evidence="1">
    <location>
        <begin position="5"/>
        <end position="252"/>
    </location>
</feature>
<dbReference type="EMBL" id="CAJNAP010000052">
    <property type="protein sequence ID" value="CAE6516637.1"/>
    <property type="molecule type" value="Genomic_DNA"/>
</dbReference>
<dbReference type="InterPro" id="IPR036457">
    <property type="entry name" value="PPM-type-like_dom_sf"/>
</dbReference>
<name>A0A8H8Z3K8_9PROT</name>
<dbReference type="Proteomes" id="UP000601736">
    <property type="component" value="Unassembled WGS sequence"/>
</dbReference>
<dbReference type="CDD" id="cd00143">
    <property type="entry name" value="PP2Cc"/>
    <property type="match status" value="1"/>
</dbReference>
<dbReference type="SUPFAM" id="SSF81606">
    <property type="entry name" value="PP2C-like"/>
    <property type="match status" value="1"/>
</dbReference>
<dbReference type="Gene3D" id="3.60.40.10">
    <property type="entry name" value="PPM-type phosphatase domain"/>
    <property type="match status" value="1"/>
</dbReference>
<dbReference type="InterPro" id="IPR001932">
    <property type="entry name" value="PPM-type_phosphatase-like_dom"/>
</dbReference>
<dbReference type="RefSeq" id="WP_204800358.1">
    <property type="nucleotide sequence ID" value="NZ_CAJNAP010000052.1"/>
</dbReference>
<protein>
    <recommendedName>
        <fullName evidence="1">PPM-type phosphatase domain-containing protein</fullName>
    </recommendedName>
</protein>
<proteinExistence type="predicted"/>
<dbReference type="SMART" id="SM00331">
    <property type="entry name" value="PP2C_SIG"/>
    <property type="match status" value="1"/>
</dbReference>
<dbReference type="SMART" id="SM00332">
    <property type="entry name" value="PP2Cc"/>
    <property type="match status" value="1"/>
</dbReference>
<dbReference type="AlphaFoldDB" id="A0A8H8Z3K8"/>
<evidence type="ECO:0000313" key="3">
    <source>
        <dbReference type="Proteomes" id="UP000601736"/>
    </source>
</evidence>
<sequence>MKILRYNAFSQRGRGKLHNEDAVLLNGRVHQGSVREHGIIDVSRPCHFAVADGVAIGTLPRMASRLLLQILQNYLSEFTAAASLPTLLNQVQQDYVALSENSHLHGMAATLVGVCLFDNKATIFNVGDARAYLLADGQARLLSRDHSLVNDMIDNHEITPEQAIGKASILQGLTCQFVADANWDDFRVNLATHCLQPGERLILCSDGLNEALGDMQIAALFAEESEMEALHAFRAARQAGGTDDFSIIVLSA</sequence>
<dbReference type="Pfam" id="PF13672">
    <property type="entry name" value="PP2C_2"/>
    <property type="match status" value="1"/>
</dbReference>
<comment type="caution">
    <text evidence="2">The sequence shown here is derived from an EMBL/GenBank/DDBJ whole genome shotgun (WGS) entry which is preliminary data.</text>
</comment>
<reference evidence="2" key="1">
    <citation type="submission" date="2021-02" db="EMBL/GenBank/DDBJ databases">
        <authorList>
            <person name="Han P."/>
        </authorList>
    </citation>
    <scope>NUCLEOTIDE SEQUENCE</scope>
    <source>
        <strain evidence="2">Nitrosomonas nitrosa 18-3D</strain>
    </source>
</reference>
<dbReference type="PROSITE" id="PS51746">
    <property type="entry name" value="PPM_2"/>
    <property type="match status" value="1"/>
</dbReference>
<accession>A0A8H8Z3K8</accession>